<name>A0A3S5C6L7_9PLAT</name>
<proteinExistence type="predicted"/>
<comment type="caution">
    <text evidence="1">The sequence shown here is derived from an EMBL/GenBank/DDBJ whole genome shotgun (WGS) entry which is preliminary data.</text>
</comment>
<sequence length="191" mass="21160">MPTSRPNGRPLNCLSIHPPSSLTYKPSYAHSYLLYACFTSFFSTLHLHLCPALSIPTLVQPGSLQLTSSHLSSSRPSFNLFRGLRSSFCLIRYFSVCLEDLFAADHGLEGKTESLSFPSPTYSLHLPTSPHLTSPHLTSSHLISFPLPPCFGHPEGIACSLCLHTSLLYRATLGPLVQDRLNRRNQLNRLV</sequence>
<dbReference type="EMBL" id="CAAALY010259012">
    <property type="protein sequence ID" value="VEL38793.1"/>
    <property type="molecule type" value="Genomic_DNA"/>
</dbReference>
<dbReference type="AlphaFoldDB" id="A0A3S5C6L7"/>
<protein>
    <submittedName>
        <fullName evidence="1">Uncharacterized protein</fullName>
    </submittedName>
</protein>
<dbReference type="Proteomes" id="UP000784294">
    <property type="component" value="Unassembled WGS sequence"/>
</dbReference>
<accession>A0A3S5C6L7</accession>
<organism evidence="1 2">
    <name type="scientific">Protopolystoma xenopodis</name>
    <dbReference type="NCBI Taxonomy" id="117903"/>
    <lineage>
        <taxon>Eukaryota</taxon>
        <taxon>Metazoa</taxon>
        <taxon>Spiralia</taxon>
        <taxon>Lophotrochozoa</taxon>
        <taxon>Platyhelminthes</taxon>
        <taxon>Monogenea</taxon>
        <taxon>Polyopisthocotylea</taxon>
        <taxon>Polystomatidea</taxon>
        <taxon>Polystomatidae</taxon>
        <taxon>Protopolystoma</taxon>
    </lineage>
</organism>
<keyword evidence="2" id="KW-1185">Reference proteome</keyword>
<evidence type="ECO:0000313" key="2">
    <source>
        <dbReference type="Proteomes" id="UP000784294"/>
    </source>
</evidence>
<evidence type="ECO:0000313" key="1">
    <source>
        <dbReference type="EMBL" id="VEL38793.1"/>
    </source>
</evidence>
<gene>
    <name evidence="1" type="ORF">PXEA_LOCUS32233</name>
</gene>
<reference evidence="1" key="1">
    <citation type="submission" date="2018-11" db="EMBL/GenBank/DDBJ databases">
        <authorList>
            <consortium name="Pathogen Informatics"/>
        </authorList>
    </citation>
    <scope>NUCLEOTIDE SEQUENCE</scope>
</reference>